<evidence type="ECO:0000313" key="5">
    <source>
        <dbReference type="EMBL" id="PZA14724.1"/>
    </source>
</evidence>
<dbReference type="InterPro" id="IPR036188">
    <property type="entry name" value="FAD/NAD-bd_sf"/>
</dbReference>
<protein>
    <recommendedName>
        <fullName evidence="3">Pyridine nucleotide-disulfide oxidoreductase domain-containing protein 2</fullName>
    </recommendedName>
</protein>
<dbReference type="RefSeq" id="WP_110529082.1">
    <property type="nucleotide sequence ID" value="NZ_QKOE01000023.1"/>
</dbReference>
<evidence type="ECO:0000256" key="3">
    <source>
        <dbReference type="ARBA" id="ARBA00040298"/>
    </source>
</evidence>
<comment type="function">
    <text evidence="1">Probable oxidoreductase that may play a role as regulator of mitochondrial function.</text>
</comment>
<organism evidence="5 6">
    <name type="scientific">Parazoarcus communis SWub3 = DSM 12120</name>
    <dbReference type="NCBI Taxonomy" id="1121029"/>
    <lineage>
        <taxon>Bacteria</taxon>
        <taxon>Pseudomonadati</taxon>
        <taxon>Pseudomonadota</taxon>
        <taxon>Betaproteobacteria</taxon>
        <taxon>Rhodocyclales</taxon>
        <taxon>Zoogloeaceae</taxon>
        <taxon>Parazoarcus</taxon>
    </lineage>
</organism>
<comment type="subunit">
    <text evidence="2">Interacts with COX5B; this interaction may contribute to localize PYROXD2 to the inner face of the inner mitochondrial membrane.</text>
</comment>
<dbReference type="SUPFAM" id="SSF51905">
    <property type="entry name" value="FAD/NAD(P)-binding domain"/>
    <property type="match status" value="1"/>
</dbReference>
<dbReference type="AlphaFoldDB" id="A0A323UQF4"/>
<dbReference type="GO" id="GO:0016491">
    <property type="term" value="F:oxidoreductase activity"/>
    <property type="evidence" value="ECO:0007669"/>
    <property type="project" value="InterPro"/>
</dbReference>
<dbReference type="Proteomes" id="UP000248259">
    <property type="component" value="Unassembled WGS sequence"/>
</dbReference>
<dbReference type="EMBL" id="QKOE01000023">
    <property type="protein sequence ID" value="PZA14724.1"/>
    <property type="molecule type" value="Genomic_DNA"/>
</dbReference>
<dbReference type="Pfam" id="PF01593">
    <property type="entry name" value="Amino_oxidase"/>
    <property type="match status" value="1"/>
</dbReference>
<keyword evidence="6" id="KW-1185">Reference proteome</keyword>
<evidence type="ECO:0000259" key="4">
    <source>
        <dbReference type="Pfam" id="PF01593"/>
    </source>
</evidence>
<dbReference type="PANTHER" id="PTHR10668:SF105">
    <property type="entry name" value="DEHYDROGENASE-RELATED"/>
    <property type="match status" value="1"/>
</dbReference>
<dbReference type="InterPro" id="IPR002937">
    <property type="entry name" value="Amino_oxidase"/>
</dbReference>
<reference evidence="5 6" key="1">
    <citation type="submission" date="2018-06" db="EMBL/GenBank/DDBJ databases">
        <title>Azoarcus communis strain SWub3 genome.</title>
        <authorList>
            <person name="Zorraquino Salvo V."/>
            <person name="Toubiana D."/>
            <person name="Blumwald E."/>
        </authorList>
    </citation>
    <scope>NUCLEOTIDE SEQUENCE [LARGE SCALE GENOMIC DNA]</scope>
    <source>
        <strain evidence="5 6">SWub3</strain>
    </source>
</reference>
<accession>A0A323UQF4</accession>
<dbReference type="OrthoDB" id="9774675at2"/>
<feature type="domain" description="Amine oxidase" evidence="4">
    <location>
        <begin position="16"/>
        <end position="349"/>
    </location>
</feature>
<proteinExistence type="predicted"/>
<evidence type="ECO:0000256" key="1">
    <source>
        <dbReference type="ARBA" id="ARBA00037217"/>
    </source>
</evidence>
<dbReference type="Gene3D" id="3.50.50.60">
    <property type="entry name" value="FAD/NAD(P)-binding domain"/>
    <property type="match status" value="2"/>
</dbReference>
<sequence length="526" mass="55750">MSKYDAIIVGSGINSLVCAGVLSKRGKKVLVLEREAVLGGCIRTEALTAPGYLHDTLSTAHPLFVTGPGYAELKDALHANGLDYANNATPTGVLLPDGRSLILGRDRAANIAAMNALAEGDGTAYGEGMAFVEQNAELIFSLLGNELWSSSVGKMMLGRVWKHGAHETLAFFGPAMQSCRAWLETQFQSDLTRALLAPWVLHTGLGPESAMSALMAKVIAFTLEAVGLPLVKGGNARTVDAFRAMIEQAGGRLETGADVAEVLVDGGKVRGVRTADGRVLEARQVICNVTPTQLYGRLLTNGSAPAPLRKQAQEYRYGKANMQIHLALSERPKWADPALGEVIYLHLTPGLDGVSRAVNEAERGLLPAEGTVCVCQPCAVDPSRAPAGGWVMWIQLPECPRTVRGDAAGEIPVPADGRWTPELADRYADRAIARIAAHAPNLQASIIGRKVVSPADLEGMNINLVGGDPYSGECAIDQYLFWRPVRGVKDHSTPVKGLYHIGASTHPGPGLSGASGFHVANALAKR</sequence>
<comment type="caution">
    <text evidence="5">The sequence shown here is derived from an EMBL/GenBank/DDBJ whole genome shotgun (WGS) entry which is preliminary data.</text>
</comment>
<evidence type="ECO:0000256" key="2">
    <source>
        <dbReference type="ARBA" id="ARBA00038825"/>
    </source>
</evidence>
<name>A0A323UQF4_9RHOO</name>
<evidence type="ECO:0000313" key="6">
    <source>
        <dbReference type="Proteomes" id="UP000248259"/>
    </source>
</evidence>
<dbReference type="PANTHER" id="PTHR10668">
    <property type="entry name" value="PHYTOENE DEHYDROGENASE"/>
    <property type="match status" value="1"/>
</dbReference>
<gene>
    <name evidence="5" type="ORF">DNK49_20255</name>
</gene>